<keyword evidence="2" id="KW-1185">Reference proteome</keyword>
<evidence type="ECO:0000313" key="2">
    <source>
        <dbReference type="Proteomes" id="UP000789508"/>
    </source>
</evidence>
<dbReference type="AlphaFoldDB" id="A0A9N9EM28"/>
<dbReference type="EMBL" id="CAJVPS010013973">
    <property type="protein sequence ID" value="CAG8679983.1"/>
    <property type="molecule type" value="Genomic_DNA"/>
</dbReference>
<feature type="non-terminal residue" evidence="1">
    <location>
        <position position="1"/>
    </location>
</feature>
<reference evidence="1" key="1">
    <citation type="submission" date="2021-06" db="EMBL/GenBank/DDBJ databases">
        <authorList>
            <person name="Kallberg Y."/>
            <person name="Tangrot J."/>
            <person name="Rosling A."/>
        </authorList>
    </citation>
    <scope>NUCLEOTIDE SEQUENCE</scope>
    <source>
        <strain evidence="1">FL130A</strain>
    </source>
</reference>
<gene>
    <name evidence="1" type="ORF">ALEPTO_LOCUS10827</name>
</gene>
<proteinExistence type="predicted"/>
<accession>A0A9N9EM28</accession>
<evidence type="ECO:0000313" key="1">
    <source>
        <dbReference type="EMBL" id="CAG8679983.1"/>
    </source>
</evidence>
<name>A0A9N9EM28_9GLOM</name>
<comment type="caution">
    <text evidence="1">The sequence shown here is derived from an EMBL/GenBank/DDBJ whole genome shotgun (WGS) entry which is preliminary data.</text>
</comment>
<organism evidence="1 2">
    <name type="scientific">Ambispora leptoticha</name>
    <dbReference type="NCBI Taxonomy" id="144679"/>
    <lineage>
        <taxon>Eukaryota</taxon>
        <taxon>Fungi</taxon>
        <taxon>Fungi incertae sedis</taxon>
        <taxon>Mucoromycota</taxon>
        <taxon>Glomeromycotina</taxon>
        <taxon>Glomeromycetes</taxon>
        <taxon>Archaeosporales</taxon>
        <taxon>Ambisporaceae</taxon>
        <taxon>Ambispora</taxon>
    </lineage>
</organism>
<protein>
    <submittedName>
        <fullName evidence="1">1805_t:CDS:1</fullName>
    </submittedName>
</protein>
<dbReference type="Proteomes" id="UP000789508">
    <property type="component" value="Unassembled WGS sequence"/>
</dbReference>
<sequence length="52" mass="5652">ILETVNYFASYMVTVNDIGCLVPRKSSGGNEQNIFGILTGMDSFFDNAFAAL</sequence>